<dbReference type="PROSITE" id="PS01117">
    <property type="entry name" value="HTH_MARR_1"/>
    <property type="match status" value="1"/>
</dbReference>
<keyword evidence="1" id="KW-0805">Transcription regulation</keyword>
<organism evidence="5 6">
    <name type="scientific">Embleya hyalina</name>
    <dbReference type="NCBI Taxonomy" id="516124"/>
    <lineage>
        <taxon>Bacteria</taxon>
        <taxon>Bacillati</taxon>
        <taxon>Actinomycetota</taxon>
        <taxon>Actinomycetes</taxon>
        <taxon>Kitasatosporales</taxon>
        <taxon>Streptomycetaceae</taxon>
        <taxon>Embleya</taxon>
    </lineage>
</organism>
<dbReference type="PROSITE" id="PS50995">
    <property type="entry name" value="HTH_MARR_2"/>
    <property type="match status" value="1"/>
</dbReference>
<dbReference type="RefSeq" id="WP_246126548.1">
    <property type="nucleotide sequence ID" value="NZ_BIFH01000015.1"/>
</dbReference>
<name>A0A401YHY1_9ACTN</name>
<dbReference type="PANTHER" id="PTHR33164:SF57">
    <property type="entry name" value="MARR-FAMILY TRANSCRIPTIONAL REGULATOR"/>
    <property type="match status" value="1"/>
</dbReference>
<dbReference type="GO" id="GO:0003677">
    <property type="term" value="F:DNA binding"/>
    <property type="evidence" value="ECO:0007669"/>
    <property type="project" value="UniProtKB-KW"/>
</dbReference>
<dbReference type="EMBL" id="BIFH01000015">
    <property type="protein sequence ID" value="GCD94214.1"/>
    <property type="molecule type" value="Genomic_DNA"/>
</dbReference>
<dbReference type="InterPro" id="IPR023187">
    <property type="entry name" value="Tscrpt_reg_MarR-type_CS"/>
</dbReference>
<dbReference type="InterPro" id="IPR000835">
    <property type="entry name" value="HTH_MarR-typ"/>
</dbReference>
<sequence length="167" mass="18486">MPPSAESPTPERQESRHHVQTALERLIRLQQSRRVHGELTSASRAQVSQPAVVLLARLQAGGGGLAIGDLAKLARMDMSLVSRELRKLEADELVTRTTDARDGRITRVGLTPKGRGVVRRLRRVRDRHFEEALSGWSDEDLAALGALMGRFVDDLSAVRYREADDTA</sequence>
<dbReference type="PRINTS" id="PR00598">
    <property type="entry name" value="HTHMARR"/>
</dbReference>
<dbReference type="InterPro" id="IPR039422">
    <property type="entry name" value="MarR/SlyA-like"/>
</dbReference>
<evidence type="ECO:0000313" key="6">
    <source>
        <dbReference type="Proteomes" id="UP000286931"/>
    </source>
</evidence>
<dbReference type="SMART" id="SM00347">
    <property type="entry name" value="HTH_MARR"/>
    <property type="match status" value="1"/>
</dbReference>
<feature type="domain" description="HTH marR-type" evidence="4">
    <location>
        <begin position="16"/>
        <end position="153"/>
    </location>
</feature>
<dbReference type="GO" id="GO:0003700">
    <property type="term" value="F:DNA-binding transcription factor activity"/>
    <property type="evidence" value="ECO:0007669"/>
    <property type="project" value="InterPro"/>
</dbReference>
<dbReference type="Gene3D" id="1.10.10.10">
    <property type="entry name" value="Winged helix-like DNA-binding domain superfamily/Winged helix DNA-binding domain"/>
    <property type="match status" value="1"/>
</dbReference>
<evidence type="ECO:0000256" key="2">
    <source>
        <dbReference type="ARBA" id="ARBA00023125"/>
    </source>
</evidence>
<dbReference type="Pfam" id="PF12802">
    <property type="entry name" value="MarR_2"/>
    <property type="match status" value="1"/>
</dbReference>
<keyword evidence="3" id="KW-0804">Transcription</keyword>
<evidence type="ECO:0000259" key="4">
    <source>
        <dbReference type="PROSITE" id="PS50995"/>
    </source>
</evidence>
<evidence type="ECO:0000256" key="1">
    <source>
        <dbReference type="ARBA" id="ARBA00023015"/>
    </source>
</evidence>
<keyword evidence="6" id="KW-1185">Reference proteome</keyword>
<dbReference type="InterPro" id="IPR036390">
    <property type="entry name" value="WH_DNA-bd_sf"/>
</dbReference>
<comment type="caution">
    <text evidence="5">The sequence shown here is derived from an EMBL/GenBank/DDBJ whole genome shotgun (WGS) entry which is preliminary data.</text>
</comment>
<dbReference type="PANTHER" id="PTHR33164">
    <property type="entry name" value="TRANSCRIPTIONAL REGULATOR, MARR FAMILY"/>
    <property type="match status" value="1"/>
</dbReference>
<keyword evidence="2" id="KW-0238">DNA-binding</keyword>
<gene>
    <name evidence="5" type="ORF">EHYA_01873</name>
</gene>
<protein>
    <submittedName>
        <fullName evidence="5">MarR family transcriptional regulator</fullName>
    </submittedName>
</protein>
<accession>A0A401YHY1</accession>
<evidence type="ECO:0000313" key="5">
    <source>
        <dbReference type="EMBL" id="GCD94214.1"/>
    </source>
</evidence>
<dbReference type="AlphaFoldDB" id="A0A401YHY1"/>
<dbReference type="Proteomes" id="UP000286931">
    <property type="component" value="Unassembled WGS sequence"/>
</dbReference>
<dbReference type="GO" id="GO:0006950">
    <property type="term" value="P:response to stress"/>
    <property type="evidence" value="ECO:0007669"/>
    <property type="project" value="TreeGrafter"/>
</dbReference>
<evidence type="ECO:0000256" key="3">
    <source>
        <dbReference type="ARBA" id="ARBA00023163"/>
    </source>
</evidence>
<dbReference type="SUPFAM" id="SSF46785">
    <property type="entry name" value="Winged helix' DNA-binding domain"/>
    <property type="match status" value="1"/>
</dbReference>
<dbReference type="InterPro" id="IPR036388">
    <property type="entry name" value="WH-like_DNA-bd_sf"/>
</dbReference>
<proteinExistence type="predicted"/>
<reference evidence="5 6" key="1">
    <citation type="submission" date="2018-12" db="EMBL/GenBank/DDBJ databases">
        <title>Draft genome sequence of Embleya hyalina NBRC 13850T.</title>
        <authorList>
            <person name="Komaki H."/>
            <person name="Hosoyama A."/>
            <person name="Kimura A."/>
            <person name="Ichikawa N."/>
            <person name="Tamura T."/>
        </authorList>
    </citation>
    <scope>NUCLEOTIDE SEQUENCE [LARGE SCALE GENOMIC DNA]</scope>
    <source>
        <strain evidence="5 6">NBRC 13850</strain>
    </source>
</reference>